<protein>
    <recommendedName>
        <fullName evidence="3">DUF3168 domain-containing protein</fullName>
    </recommendedName>
</protein>
<gene>
    <name evidence="1" type="ORF">EG850_10965</name>
</gene>
<reference evidence="1 2" key="1">
    <citation type="submission" date="2018-11" db="EMBL/GenBank/DDBJ databases">
        <title>YIM 102482-1 draft genome.</title>
        <authorList>
            <person name="Li G."/>
            <person name="Jiang Y."/>
        </authorList>
    </citation>
    <scope>NUCLEOTIDE SEQUENCE [LARGE SCALE GENOMIC DNA]</scope>
    <source>
        <strain evidence="1 2">YIM 102482-1</strain>
    </source>
</reference>
<proteinExistence type="predicted"/>
<dbReference type="Proteomes" id="UP000274391">
    <property type="component" value="Unassembled WGS sequence"/>
</dbReference>
<dbReference type="AlphaFoldDB" id="A0A3P3VSX8"/>
<keyword evidence="2" id="KW-1185">Reference proteome</keyword>
<sequence length="121" mass="12882">MKSPDVKAVVMAALRALDVRVVSSRPDDGTKRFVRVVGTGGPGRRERIMQVVQLTISAYDTSTGRAASLAADVDALIRKLPSDQASPVSSIVWATTPQELPDPDTGSPRSVATYQLTATCR</sequence>
<name>A0A3P3VSX8_9MICO</name>
<evidence type="ECO:0000313" key="1">
    <source>
        <dbReference type="EMBL" id="RRJ85902.1"/>
    </source>
</evidence>
<evidence type="ECO:0000313" key="2">
    <source>
        <dbReference type="Proteomes" id="UP000274391"/>
    </source>
</evidence>
<dbReference type="RefSeq" id="WP_124973424.1">
    <property type="nucleotide sequence ID" value="NZ_RQVS01000014.1"/>
</dbReference>
<dbReference type="OrthoDB" id="5121865at2"/>
<organism evidence="1 2">
    <name type="scientific">Gulosibacter macacae</name>
    <dbReference type="NCBI Taxonomy" id="2488791"/>
    <lineage>
        <taxon>Bacteria</taxon>
        <taxon>Bacillati</taxon>
        <taxon>Actinomycetota</taxon>
        <taxon>Actinomycetes</taxon>
        <taxon>Micrococcales</taxon>
        <taxon>Microbacteriaceae</taxon>
        <taxon>Gulosibacter</taxon>
    </lineage>
</organism>
<evidence type="ECO:0008006" key="3">
    <source>
        <dbReference type="Google" id="ProtNLM"/>
    </source>
</evidence>
<accession>A0A3P3VSX8</accession>
<dbReference type="EMBL" id="RQVS01000014">
    <property type="protein sequence ID" value="RRJ85902.1"/>
    <property type="molecule type" value="Genomic_DNA"/>
</dbReference>
<comment type="caution">
    <text evidence="1">The sequence shown here is derived from an EMBL/GenBank/DDBJ whole genome shotgun (WGS) entry which is preliminary data.</text>
</comment>